<reference evidence="2" key="1">
    <citation type="submission" date="2020-11" db="EMBL/GenBank/DDBJ databases">
        <authorList>
            <consortium name="DOE Joint Genome Institute"/>
            <person name="Ahrendt S."/>
            <person name="Riley R."/>
            <person name="Andreopoulos W."/>
            <person name="Labutti K."/>
            <person name="Pangilinan J."/>
            <person name="Ruiz-Duenas F.J."/>
            <person name="Barrasa J.M."/>
            <person name="Sanchez-Garcia M."/>
            <person name="Camarero S."/>
            <person name="Miyauchi S."/>
            <person name="Serrano A."/>
            <person name="Linde D."/>
            <person name="Babiker R."/>
            <person name="Drula E."/>
            <person name="Ayuso-Fernandez I."/>
            <person name="Pacheco R."/>
            <person name="Padilla G."/>
            <person name="Ferreira P."/>
            <person name="Barriuso J."/>
            <person name="Kellner H."/>
            <person name="Castanera R."/>
            <person name="Alfaro M."/>
            <person name="Ramirez L."/>
            <person name="Pisabarro A.G."/>
            <person name="Kuo A."/>
            <person name="Tritt A."/>
            <person name="Lipzen A."/>
            <person name="He G."/>
            <person name="Yan M."/>
            <person name="Ng V."/>
            <person name="Cullen D."/>
            <person name="Martin F."/>
            <person name="Rosso M.-N."/>
            <person name="Henrissat B."/>
            <person name="Hibbett D."/>
            <person name="Martinez A.T."/>
            <person name="Grigoriev I.V."/>
        </authorList>
    </citation>
    <scope>NUCLEOTIDE SEQUENCE</scope>
    <source>
        <strain evidence="2">CBS 506.95</strain>
    </source>
</reference>
<sequence length="501" mass="52486">MPPTPGIFPIPYNTVHNASQMNYQQHGMQMSPPSNGVVASSHHYSNGSGNSHIIGPGVPGSGSGQGSSSSKLSRHGHGFGHSGVGGVPDGMGYEPMNNGGGGGGGISIMSNGHSLGQPQDMVYGPGIGHGLHPASALSGHQHNLQPFPPNQHGVIGHGRLATTSGVMEESIGRREKRKKESTKHKEPSDRRDDNRHFNESISTLHNNAHLLSTRPELSAYFHLRLYPLSLERSALLSQFASEERWSNELAEIAYQEEKERVEEEWRKGRERVRERLLEGIEERRRRAREEKEGEGVIGDVGLDSHARQPVTRKLRNKLGPGGTSPPTTPQLGLNGLPALSSSNALASSSSTSHHLGTMTTISNLPITSGPFLNPHSLNVDDLPSAFPLPLTATGSGGYHYYLDAVGSGSNTSGGANGASSLGNGGAGASGAVASAAGGAGNRSRRPKGGAGGAGQVLGGLGKSLLALNAPKESMEIENDLNEIKRGNKRRRAAAMSGVAGR</sequence>
<feature type="region of interest" description="Disordered" evidence="1">
    <location>
        <begin position="422"/>
        <end position="454"/>
    </location>
</feature>
<feature type="region of interest" description="Disordered" evidence="1">
    <location>
        <begin position="314"/>
        <end position="353"/>
    </location>
</feature>
<evidence type="ECO:0000256" key="1">
    <source>
        <dbReference type="SAM" id="MobiDB-lite"/>
    </source>
</evidence>
<evidence type="ECO:0000313" key="2">
    <source>
        <dbReference type="EMBL" id="KAF9523358.1"/>
    </source>
</evidence>
<gene>
    <name evidence="2" type="ORF">CPB83DRAFT_862952</name>
</gene>
<feature type="compositionally biased region" description="Basic and acidic residues" evidence="1">
    <location>
        <begin position="183"/>
        <end position="197"/>
    </location>
</feature>
<feature type="compositionally biased region" description="Polar residues" evidence="1">
    <location>
        <begin position="25"/>
        <end position="38"/>
    </location>
</feature>
<comment type="caution">
    <text evidence="2">The sequence shown here is derived from an EMBL/GenBank/DDBJ whole genome shotgun (WGS) entry which is preliminary data.</text>
</comment>
<dbReference type="OrthoDB" id="70376at2759"/>
<name>A0A9P6E676_9AGAR</name>
<dbReference type="Proteomes" id="UP000807306">
    <property type="component" value="Unassembled WGS sequence"/>
</dbReference>
<keyword evidence="3" id="KW-1185">Reference proteome</keyword>
<dbReference type="AlphaFoldDB" id="A0A9P6E676"/>
<accession>A0A9P6E676</accession>
<organism evidence="2 3">
    <name type="scientific">Crepidotus variabilis</name>
    <dbReference type="NCBI Taxonomy" id="179855"/>
    <lineage>
        <taxon>Eukaryota</taxon>
        <taxon>Fungi</taxon>
        <taxon>Dikarya</taxon>
        <taxon>Basidiomycota</taxon>
        <taxon>Agaricomycotina</taxon>
        <taxon>Agaricomycetes</taxon>
        <taxon>Agaricomycetidae</taxon>
        <taxon>Agaricales</taxon>
        <taxon>Agaricineae</taxon>
        <taxon>Crepidotaceae</taxon>
        <taxon>Crepidotus</taxon>
    </lineage>
</organism>
<proteinExistence type="predicted"/>
<feature type="compositionally biased region" description="Low complexity" evidence="1">
    <location>
        <begin position="40"/>
        <end position="56"/>
    </location>
</feature>
<evidence type="ECO:0000313" key="3">
    <source>
        <dbReference type="Proteomes" id="UP000807306"/>
    </source>
</evidence>
<feature type="region of interest" description="Disordered" evidence="1">
    <location>
        <begin position="163"/>
        <end position="197"/>
    </location>
</feature>
<feature type="region of interest" description="Disordered" evidence="1">
    <location>
        <begin position="25"/>
        <end position="92"/>
    </location>
</feature>
<feature type="compositionally biased region" description="Low complexity" evidence="1">
    <location>
        <begin position="329"/>
        <end position="353"/>
    </location>
</feature>
<feature type="compositionally biased region" description="Gly residues" evidence="1">
    <location>
        <begin position="79"/>
        <end position="89"/>
    </location>
</feature>
<protein>
    <submittedName>
        <fullName evidence="2">Uncharacterized protein</fullName>
    </submittedName>
</protein>
<dbReference type="EMBL" id="MU157919">
    <property type="protein sequence ID" value="KAF9523358.1"/>
    <property type="molecule type" value="Genomic_DNA"/>
</dbReference>